<reference evidence="3 4" key="1">
    <citation type="submission" date="2018-11" db="EMBL/GenBank/DDBJ databases">
        <authorList>
            <consortium name="Pathogen Informatics"/>
        </authorList>
    </citation>
    <scope>NUCLEOTIDE SEQUENCE [LARGE SCALE GENOMIC DNA]</scope>
</reference>
<evidence type="ECO:0000313" key="3">
    <source>
        <dbReference type="EMBL" id="VDM67123.1"/>
    </source>
</evidence>
<evidence type="ECO:0000313" key="4">
    <source>
        <dbReference type="Proteomes" id="UP000270094"/>
    </source>
</evidence>
<keyword evidence="2" id="KW-1133">Transmembrane helix</keyword>
<sequence>MNLRDNYSIELVSTFLMMFSVMGSYFCLLSSLSTRRPQSEQSCKNSEKYRLQRVEQKQKSPARSDSKT</sequence>
<feature type="compositionally biased region" description="Basic and acidic residues" evidence="1">
    <location>
        <begin position="45"/>
        <end position="68"/>
    </location>
</feature>
<gene>
    <name evidence="3" type="ORF">SVUK_LOCUS2121</name>
</gene>
<keyword evidence="4" id="KW-1185">Reference proteome</keyword>
<dbReference type="AlphaFoldDB" id="A0A3P7IGX1"/>
<protein>
    <submittedName>
        <fullName evidence="3">Uncharacterized protein</fullName>
    </submittedName>
</protein>
<dbReference type="EMBL" id="UYYB01004657">
    <property type="protein sequence ID" value="VDM67123.1"/>
    <property type="molecule type" value="Genomic_DNA"/>
</dbReference>
<accession>A0A3P7IGX1</accession>
<proteinExistence type="predicted"/>
<evidence type="ECO:0000256" key="1">
    <source>
        <dbReference type="SAM" id="MobiDB-lite"/>
    </source>
</evidence>
<dbReference type="Proteomes" id="UP000270094">
    <property type="component" value="Unassembled WGS sequence"/>
</dbReference>
<evidence type="ECO:0000256" key="2">
    <source>
        <dbReference type="SAM" id="Phobius"/>
    </source>
</evidence>
<keyword evidence="2" id="KW-0472">Membrane</keyword>
<feature type="region of interest" description="Disordered" evidence="1">
    <location>
        <begin position="36"/>
        <end position="68"/>
    </location>
</feature>
<feature type="transmembrane region" description="Helical" evidence="2">
    <location>
        <begin position="12"/>
        <end position="32"/>
    </location>
</feature>
<organism evidence="3 4">
    <name type="scientific">Strongylus vulgaris</name>
    <name type="common">Blood worm</name>
    <dbReference type="NCBI Taxonomy" id="40348"/>
    <lineage>
        <taxon>Eukaryota</taxon>
        <taxon>Metazoa</taxon>
        <taxon>Ecdysozoa</taxon>
        <taxon>Nematoda</taxon>
        <taxon>Chromadorea</taxon>
        <taxon>Rhabditida</taxon>
        <taxon>Rhabditina</taxon>
        <taxon>Rhabditomorpha</taxon>
        <taxon>Strongyloidea</taxon>
        <taxon>Strongylidae</taxon>
        <taxon>Strongylus</taxon>
    </lineage>
</organism>
<keyword evidence="2" id="KW-0812">Transmembrane</keyword>
<name>A0A3P7IGX1_STRVU</name>